<dbReference type="Proteomes" id="UP000051658">
    <property type="component" value="Unassembled WGS sequence"/>
</dbReference>
<evidence type="ECO:0000256" key="6">
    <source>
        <dbReference type="SAM" id="Phobius"/>
    </source>
</evidence>
<feature type="transmembrane region" description="Helical" evidence="6">
    <location>
        <begin position="140"/>
        <end position="162"/>
    </location>
</feature>
<dbReference type="Pfam" id="PF10035">
    <property type="entry name" value="DUF2179"/>
    <property type="match status" value="1"/>
</dbReference>
<feature type="transmembrane region" description="Helical" evidence="6">
    <location>
        <begin position="102"/>
        <end position="120"/>
    </location>
</feature>
<evidence type="ECO:0000256" key="4">
    <source>
        <dbReference type="ARBA" id="ARBA00022989"/>
    </source>
</evidence>
<comment type="subcellular location">
    <subcellularLocation>
        <location evidence="1">Cell membrane</location>
        <topology evidence="1">Multi-pass membrane protein</topology>
    </subcellularLocation>
</comment>
<dbReference type="eggNOG" id="COG1284">
    <property type="taxonomic scope" value="Bacteria"/>
</dbReference>
<evidence type="ECO:0000313" key="8">
    <source>
        <dbReference type="EMBL" id="KRN56453.1"/>
    </source>
</evidence>
<keyword evidence="2" id="KW-1003">Cell membrane</keyword>
<name>A0A0R2I1U0_CARDV</name>
<comment type="caution">
    <text evidence="8">The sequence shown here is derived from an EMBL/GenBank/DDBJ whole genome shotgun (WGS) entry which is preliminary data.</text>
</comment>
<accession>A0A0R2I1U0</accession>
<keyword evidence="9" id="KW-1185">Reference proteome</keyword>
<dbReference type="InterPro" id="IPR015867">
    <property type="entry name" value="N-reg_PII/ATP_PRibTrfase_C"/>
</dbReference>
<dbReference type="PATRIC" id="fig|1449336.4.peg.1599"/>
<feature type="transmembrane region" description="Helical" evidence="6">
    <location>
        <begin position="168"/>
        <end position="189"/>
    </location>
</feature>
<dbReference type="InterPro" id="IPR019264">
    <property type="entry name" value="DUF2179"/>
</dbReference>
<dbReference type="AlphaFoldDB" id="A0A0R2I1U0"/>
<evidence type="ECO:0000256" key="3">
    <source>
        <dbReference type="ARBA" id="ARBA00022692"/>
    </source>
</evidence>
<evidence type="ECO:0000259" key="7">
    <source>
        <dbReference type="Pfam" id="PF10035"/>
    </source>
</evidence>
<sequence length="279" mass="30214">MKNTMKQIPIVTLAIAILGVSINMFLAPHHIAAGGVSGIGILAEQAFGIDRALVVLVLNVVMLILTFFFLGNTVFIRTVIGSMLLPLSLAVVPEVMVTQDRLLSVIFGSALFAVGVAILYKIGASSGGTTIPPLIFKKYFGLNTSVGLLFTDAIIVLFNIFVFGVEEFLYAILSIVITSIVMSYIETGLKRRKAIMIMSETHIEAIKLVLQANSNRGITVFSVSGGYTGTEKNMLMIVMDNQEYPGLLKLINEVDSKAFVIAYNVSEVHGLEFTYQPLG</sequence>
<evidence type="ECO:0000256" key="1">
    <source>
        <dbReference type="ARBA" id="ARBA00004651"/>
    </source>
</evidence>
<organism evidence="8 9">
    <name type="scientific">Carnobacterium divergens DSM 20623</name>
    <dbReference type="NCBI Taxonomy" id="1449336"/>
    <lineage>
        <taxon>Bacteria</taxon>
        <taxon>Bacillati</taxon>
        <taxon>Bacillota</taxon>
        <taxon>Bacilli</taxon>
        <taxon>Lactobacillales</taxon>
        <taxon>Carnobacteriaceae</taxon>
        <taxon>Carnobacterium</taxon>
    </lineage>
</organism>
<dbReference type="CDD" id="cd16380">
    <property type="entry name" value="YitT_C"/>
    <property type="match status" value="1"/>
</dbReference>
<evidence type="ECO:0000256" key="5">
    <source>
        <dbReference type="ARBA" id="ARBA00023136"/>
    </source>
</evidence>
<protein>
    <recommendedName>
        <fullName evidence="7">DUF2179 domain-containing protein</fullName>
    </recommendedName>
</protein>
<feature type="domain" description="DUF2179" evidence="7">
    <location>
        <begin position="216"/>
        <end position="270"/>
    </location>
</feature>
<keyword evidence="5 6" id="KW-0472">Membrane</keyword>
<dbReference type="GO" id="GO:0005886">
    <property type="term" value="C:plasma membrane"/>
    <property type="evidence" value="ECO:0007669"/>
    <property type="project" value="UniProtKB-SubCell"/>
</dbReference>
<dbReference type="PIRSF" id="PIRSF006483">
    <property type="entry name" value="Membrane_protein_YitT"/>
    <property type="match status" value="1"/>
</dbReference>
<evidence type="ECO:0000313" key="9">
    <source>
        <dbReference type="Proteomes" id="UP000051658"/>
    </source>
</evidence>
<keyword evidence="3 6" id="KW-0812">Transmembrane</keyword>
<dbReference type="GeneID" id="89588483"/>
<proteinExistence type="predicted"/>
<keyword evidence="4 6" id="KW-1133">Transmembrane helix</keyword>
<feature type="transmembrane region" description="Helical" evidence="6">
    <location>
        <begin position="48"/>
        <end position="71"/>
    </location>
</feature>
<gene>
    <name evidence="8" type="ORF">IV74_GL001567</name>
</gene>
<feature type="transmembrane region" description="Helical" evidence="6">
    <location>
        <begin position="78"/>
        <end position="96"/>
    </location>
</feature>
<dbReference type="InterPro" id="IPR003740">
    <property type="entry name" value="YitT"/>
</dbReference>
<evidence type="ECO:0000256" key="2">
    <source>
        <dbReference type="ARBA" id="ARBA00022475"/>
    </source>
</evidence>
<dbReference type="RefSeq" id="WP_034570660.1">
    <property type="nucleotide sequence ID" value="NZ_JQBS01000032.1"/>
</dbReference>
<dbReference type="InterPro" id="IPR051461">
    <property type="entry name" value="UPF0750_membrane"/>
</dbReference>
<dbReference type="EMBL" id="JQBS01000032">
    <property type="protein sequence ID" value="KRN56453.1"/>
    <property type="molecule type" value="Genomic_DNA"/>
</dbReference>
<reference evidence="8 9" key="1">
    <citation type="journal article" date="2015" name="Genome Announc.">
        <title>Expanding the biotechnology potential of lactobacilli through comparative genomics of 213 strains and associated genera.</title>
        <authorList>
            <person name="Sun Z."/>
            <person name="Harris H.M."/>
            <person name="McCann A."/>
            <person name="Guo C."/>
            <person name="Argimon S."/>
            <person name="Zhang W."/>
            <person name="Yang X."/>
            <person name="Jeffery I.B."/>
            <person name="Cooney J.C."/>
            <person name="Kagawa T.F."/>
            <person name="Liu W."/>
            <person name="Song Y."/>
            <person name="Salvetti E."/>
            <person name="Wrobel A."/>
            <person name="Rasinkangas P."/>
            <person name="Parkhill J."/>
            <person name="Rea M.C."/>
            <person name="O'Sullivan O."/>
            <person name="Ritari J."/>
            <person name="Douillard F.P."/>
            <person name="Paul Ross R."/>
            <person name="Yang R."/>
            <person name="Briner A.E."/>
            <person name="Felis G.E."/>
            <person name="de Vos W.M."/>
            <person name="Barrangou R."/>
            <person name="Klaenhammer T.R."/>
            <person name="Caufield P.W."/>
            <person name="Cui Y."/>
            <person name="Zhang H."/>
            <person name="O'Toole P.W."/>
        </authorList>
    </citation>
    <scope>NUCLEOTIDE SEQUENCE [LARGE SCALE GENOMIC DNA]</scope>
    <source>
        <strain evidence="8 9">DSM 20623</strain>
    </source>
</reference>
<dbReference type="PANTHER" id="PTHR33545:SF9">
    <property type="entry name" value="UPF0750 MEMBRANE PROTEIN YITE"/>
    <property type="match status" value="1"/>
</dbReference>
<dbReference type="Gene3D" id="3.30.70.120">
    <property type="match status" value="1"/>
</dbReference>
<dbReference type="Pfam" id="PF02588">
    <property type="entry name" value="YitT_membrane"/>
    <property type="match status" value="1"/>
</dbReference>
<dbReference type="PANTHER" id="PTHR33545">
    <property type="entry name" value="UPF0750 MEMBRANE PROTEIN YITT-RELATED"/>
    <property type="match status" value="1"/>
</dbReference>